<evidence type="ECO:0000256" key="4">
    <source>
        <dbReference type="ARBA" id="ARBA00022679"/>
    </source>
</evidence>
<dbReference type="Pfam" id="PF12161">
    <property type="entry name" value="HsdM_N"/>
    <property type="match status" value="1"/>
</dbReference>
<dbReference type="GO" id="GO:0003677">
    <property type="term" value="F:DNA binding"/>
    <property type="evidence" value="ECO:0007669"/>
    <property type="project" value="InterPro"/>
</dbReference>
<keyword evidence="4 11" id="KW-0808">Transferase</keyword>
<keyword evidence="3 11" id="KW-0489">Methyltransferase</keyword>
<dbReference type="PANTHER" id="PTHR42933:SF3">
    <property type="entry name" value="TYPE I RESTRICTION ENZYME MJAVIII METHYLASE SUBUNIT"/>
    <property type="match status" value="1"/>
</dbReference>
<feature type="domain" description="DNA methylase adenine-specific" evidence="9">
    <location>
        <begin position="165"/>
        <end position="471"/>
    </location>
</feature>
<keyword evidence="5" id="KW-0949">S-adenosyl-L-methionine</keyword>
<evidence type="ECO:0000256" key="7">
    <source>
        <dbReference type="ARBA" id="ARBA00047942"/>
    </source>
</evidence>
<dbReference type="PROSITE" id="PS00092">
    <property type="entry name" value="N6_MTASE"/>
    <property type="match status" value="1"/>
</dbReference>
<evidence type="ECO:0000256" key="3">
    <source>
        <dbReference type="ARBA" id="ARBA00022603"/>
    </source>
</evidence>
<organism evidence="11 12">
    <name type="scientific">Spinactinospora alkalitolerans</name>
    <dbReference type="NCBI Taxonomy" id="687207"/>
    <lineage>
        <taxon>Bacteria</taxon>
        <taxon>Bacillati</taxon>
        <taxon>Actinomycetota</taxon>
        <taxon>Actinomycetes</taxon>
        <taxon>Streptosporangiales</taxon>
        <taxon>Nocardiopsidaceae</taxon>
        <taxon>Spinactinospora</taxon>
    </lineage>
</organism>
<evidence type="ECO:0000259" key="10">
    <source>
        <dbReference type="Pfam" id="PF12161"/>
    </source>
</evidence>
<comment type="similarity">
    <text evidence="1">Belongs to the N(4)/N(6)-methyltransferase family.</text>
</comment>
<proteinExistence type="inferred from homology"/>
<dbReference type="InterPro" id="IPR038333">
    <property type="entry name" value="T1MK-like_N_sf"/>
</dbReference>
<evidence type="ECO:0000313" key="12">
    <source>
        <dbReference type="Proteomes" id="UP000589036"/>
    </source>
</evidence>
<dbReference type="GO" id="GO:0009007">
    <property type="term" value="F:site-specific DNA-methyltransferase (adenine-specific) activity"/>
    <property type="evidence" value="ECO:0007669"/>
    <property type="project" value="UniProtKB-EC"/>
</dbReference>
<dbReference type="InterPro" id="IPR002052">
    <property type="entry name" value="DNA_methylase_N6_adenine_CS"/>
</dbReference>
<dbReference type="Gene3D" id="3.40.50.150">
    <property type="entry name" value="Vaccinia Virus protein VP39"/>
    <property type="match status" value="1"/>
</dbReference>
<feature type="region of interest" description="Disordered" evidence="8">
    <location>
        <begin position="678"/>
        <end position="715"/>
    </location>
</feature>
<comment type="caution">
    <text evidence="11">The sequence shown here is derived from an EMBL/GenBank/DDBJ whole genome shotgun (WGS) entry which is preliminary data.</text>
</comment>
<reference evidence="11 12" key="1">
    <citation type="submission" date="2020-07" db="EMBL/GenBank/DDBJ databases">
        <title>Sequencing the genomes of 1000 actinobacteria strains.</title>
        <authorList>
            <person name="Klenk H.-P."/>
        </authorList>
    </citation>
    <scope>NUCLEOTIDE SEQUENCE [LARGE SCALE GENOMIC DNA]</scope>
    <source>
        <strain evidence="11 12">CXB654</strain>
    </source>
</reference>
<dbReference type="GO" id="GO:0008170">
    <property type="term" value="F:N-methyltransferase activity"/>
    <property type="evidence" value="ECO:0007669"/>
    <property type="project" value="InterPro"/>
</dbReference>
<dbReference type="Proteomes" id="UP000589036">
    <property type="component" value="Unassembled WGS sequence"/>
</dbReference>
<keyword evidence="6" id="KW-0680">Restriction system</keyword>
<accession>A0A852U2F0</accession>
<gene>
    <name evidence="11" type="ORF">HDA32_003444</name>
</gene>
<evidence type="ECO:0000256" key="2">
    <source>
        <dbReference type="ARBA" id="ARBA00011900"/>
    </source>
</evidence>
<evidence type="ECO:0000256" key="6">
    <source>
        <dbReference type="ARBA" id="ARBA00022747"/>
    </source>
</evidence>
<dbReference type="EC" id="2.1.1.72" evidence="2"/>
<evidence type="ECO:0000256" key="1">
    <source>
        <dbReference type="ARBA" id="ARBA00006594"/>
    </source>
</evidence>
<dbReference type="GO" id="GO:0032259">
    <property type="term" value="P:methylation"/>
    <property type="evidence" value="ECO:0007669"/>
    <property type="project" value="UniProtKB-KW"/>
</dbReference>
<name>A0A852U2F0_9ACTN</name>
<feature type="domain" description="N6 adenine-specific DNA methyltransferase N-terminal" evidence="10">
    <location>
        <begin position="12"/>
        <end position="151"/>
    </location>
</feature>
<dbReference type="InterPro" id="IPR029063">
    <property type="entry name" value="SAM-dependent_MTases_sf"/>
</dbReference>
<keyword evidence="12" id="KW-1185">Reference proteome</keyword>
<comment type="catalytic activity">
    <reaction evidence="7">
        <text>a 2'-deoxyadenosine in DNA + S-adenosyl-L-methionine = an N(6)-methyl-2'-deoxyadenosine in DNA + S-adenosyl-L-homocysteine + H(+)</text>
        <dbReference type="Rhea" id="RHEA:15197"/>
        <dbReference type="Rhea" id="RHEA-COMP:12418"/>
        <dbReference type="Rhea" id="RHEA-COMP:12419"/>
        <dbReference type="ChEBI" id="CHEBI:15378"/>
        <dbReference type="ChEBI" id="CHEBI:57856"/>
        <dbReference type="ChEBI" id="CHEBI:59789"/>
        <dbReference type="ChEBI" id="CHEBI:90615"/>
        <dbReference type="ChEBI" id="CHEBI:90616"/>
        <dbReference type="EC" id="2.1.1.72"/>
    </reaction>
</comment>
<dbReference type="InterPro" id="IPR003356">
    <property type="entry name" value="DNA_methylase_A-5"/>
</dbReference>
<dbReference type="Gene3D" id="1.20.1260.30">
    <property type="match status" value="1"/>
</dbReference>
<dbReference type="PRINTS" id="PR00507">
    <property type="entry name" value="N12N6MTFRASE"/>
</dbReference>
<dbReference type="PANTHER" id="PTHR42933">
    <property type="entry name" value="SLR6095 PROTEIN"/>
    <property type="match status" value="1"/>
</dbReference>
<evidence type="ECO:0000256" key="5">
    <source>
        <dbReference type="ARBA" id="ARBA00022691"/>
    </source>
</evidence>
<dbReference type="AlphaFoldDB" id="A0A852U2F0"/>
<evidence type="ECO:0000313" key="11">
    <source>
        <dbReference type="EMBL" id="NYE48324.1"/>
    </source>
</evidence>
<protein>
    <recommendedName>
        <fullName evidence="2">site-specific DNA-methyltransferase (adenine-specific)</fullName>
        <ecNumber evidence="2">2.1.1.72</ecNumber>
    </recommendedName>
</protein>
<dbReference type="RefSeq" id="WP_179644133.1">
    <property type="nucleotide sequence ID" value="NZ_BAAAYY010000004.1"/>
</dbReference>
<dbReference type="EMBL" id="JACCCC010000001">
    <property type="protein sequence ID" value="NYE48324.1"/>
    <property type="molecule type" value="Genomic_DNA"/>
</dbReference>
<dbReference type="SUPFAM" id="SSF53335">
    <property type="entry name" value="S-adenosyl-L-methionine-dependent methyltransferases"/>
    <property type="match status" value="1"/>
</dbReference>
<evidence type="ECO:0000259" key="9">
    <source>
        <dbReference type="Pfam" id="PF02384"/>
    </source>
</evidence>
<dbReference type="InterPro" id="IPR022749">
    <property type="entry name" value="D12N6_MeTrfase_N"/>
</dbReference>
<dbReference type="Pfam" id="PF02384">
    <property type="entry name" value="N6_Mtase"/>
    <property type="match status" value="1"/>
</dbReference>
<dbReference type="GO" id="GO:0009307">
    <property type="term" value="P:DNA restriction-modification system"/>
    <property type="evidence" value="ECO:0007669"/>
    <property type="project" value="UniProtKB-KW"/>
</dbReference>
<dbReference type="InterPro" id="IPR051537">
    <property type="entry name" value="DNA_Adenine_Mtase"/>
</dbReference>
<evidence type="ECO:0000256" key="8">
    <source>
        <dbReference type="SAM" id="MobiDB-lite"/>
    </source>
</evidence>
<sequence>MATKTKLTLPQLERHLFAAADILRGRMDASDYKEYIFGMLFLKRASDEFETHQAAVVAELVEAGQSEEEAEAASEDDIYYDGVFFVPEEARWERLRDRVHANVGSELNKALEALEGANPELEGVVQHIDFNATIGKTRLSDRSLRDLIKHFNRYSLRDDDFEFPDLLGAAYEYLIGRFADSAGKRGGEFYTPRSVVRMMTQLIDPQEKRSLYDPCAGSGGMLIMVKQHMEERGRYWRDLRLAGQELNGGSWSISKMNLLLHGIPDADLHNDDTLLYPRHEKHGRLERFDYVLSNPPFSQVFNGADAQFTTERYRWGQVKDGSKKADLMFLQHMVAVLKDGGVGATVMPHGVLFRGGEERQIRTELLRDDCVEAVIGLAPNLFYGTGIPACVIVFRAPRSKPAERRNKVLFVNADREYRTGKAQNHLLPEHTEKILYAYANFAEIDGYSRVVDREELRGNDFNFNIRRYVDNAPPPEPHDVYAHLHGGVPEAEIEAKREAFARIGFTADRTLIRREPGADGEHGPYRDFAEGLTRADLAAQVADDPGVHAKRDELFKAMAKWWADNARLIVALPETGRLMAARRELIESFVDALEPVGSLDRFETTGVIVRWWDAIQYDLRTLAANGFGGVIDGWMTTIADGLDAGTLHDPAEHPLVPALIPEHLDRLAEAEQKVAELDARTKAATPEAGEGDDDGDGGGRAEEQEEDADPPDRLSEAELKKLKKELTSAKRQVRALRGDLVGALEMARLALDADAERREVMGFAENALMAELDAYSAKQRREVVAALENWWVKYAVSLTRIEDERKSAERKLSGFLKELGYVGQ</sequence>